<reference evidence="2 3" key="1">
    <citation type="journal article" date="2016" name="Genome Announc.">
        <title>Draft Whole-Genome Sequence of Trichoderma gamsii T6085, a Promising Biocontrol Agent of Fusarium Head Blight on Wheat.</title>
        <authorList>
            <person name="Baroncelli R."/>
            <person name="Zapparata A."/>
            <person name="Piaggeschi G."/>
            <person name="Sarrocco S."/>
            <person name="Vannacci G."/>
        </authorList>
    </citation>
    <scope>NUCLEOTIDE SEQUENCE [LARGE SCALE GENOMIC DNA]</scope>
    <source>
        <strain evidence="2 3">T6085</strain>
    </source>
</reference>
<evidence type="ECO:0000313" key="3">
    <source>
        <dbReference type="Proteomes" id="UP000054821"/>
    </source>
</evidence>
<accession>A0A2P4ZDN5</accession>
<organism evidence="2 3">
    <name type="scientific">Trichoderma gamsii</name>
    <dbReference type="NCBI Taxonomy" id="398673"/>
    <lineage>
        <taxon>Eukaryota</taxon>
        <taxon>Fungi</taxon>
        <taxon>Dikarya</taxon>
        <taxon>Ascomycota</taxon>
        <taxon>Pezizomycotina</taxon>
        <taxon>Sordariomycetes</taxon>
        <taxon>Hypocreomycetidae</taxon>
        <taxon>Hypocreales</taxon>
        <taxon>Hypocreaceae</taxon>
        <taxon>Trichoderma</taxon>
    </lineage>
</organism>
<evidence type="ECO:0000313" key="2">
    <source>
        <dbReference type="EMBL" id="PON22412.1"/>
    </source>
</evidence>
<keyword evidence="3" id="KW-1185">Reference proteome</keyword>
<gene>
    <name evidence="2" type="ORF">TGAM01_v208693</name>
</gene>
<proteinExistence type="predicted"/>
<feature type="compositionally biased region" description="Polar residues" evidence="1">
    <location>
        <begin position="65"/>
        <end position="81"/>
    </location>
</feature>
<dbReference type="AlphaFoldDB" id="A0A2P4ZDN5"/>
<name>A0A2P4ZDN5_9HYPO</name>
<protein>
    <submittedName>
        <fullName evidence="2">Uncharacterized protein</fullName>
    </submittedName>
</protein>
<comment type="caution">
    <text evidence="2">The sequence shown here is derived from an EMBL/GenBank/DDBJ whole genome shotgun (WGS) entry which is preliminary data.</text>
</comment>
<dbReference type="Proteomes" id="UP000054821">
    <property type="component" value="Unassembled WGS sequence"/>
</dbReference>
<dbReference type="GeneID" id="36347797"/>
<sequence length="186" mass="19872">MCFTERTHGCLLHTDTTSQWGAGLKELRERKASLDADSDSEPELLSHRALRRQSTPREVIEVATSRGNSPASVASQGNLDQHISAPRRGNEEAPVASAPVLSNGENAEAPTAKARSFNKSTAFALEHAESLTVSGQAIYALTGDTISGPIHLTLPGDSTTHPFLVIPIKPEAAYHICKLETRAALP</sequence>
<feature type="region of interest" description="Disordered" evidence="1">
    <location>
        <begin position="55"/>
        <end position="96"/>
    </location>
</feature>
<dbReference type="RefSeq" id="XP_024404860.1">
    <property type="nucleotide sequence ID" value="XM_024550389.1"/>
</dbReference>
<evidence type="ECO:0000256" key="1">
    <source>
        <dbReference type="SAM" id="MobiDB-lite"/>
    </source>
</evidence>
<dbReference type="EMBL" id="JPDN02000038">
    <property type="protein sequence ID" value="PON22412.1"/>
    <property type="molecule type" value="Genomic_DNA"/>
</dbReference>